<keyword evidence="7" id="KW-1185">Reference proteome</keyword>
<dbReference type="Pfam" id="PF03055">
    <property type="entry name" value="RPE65"/>
    <property type="match status" value="1"/>
</dbReference>
<evidence type="ECO:0000256" key="3">
    <source>
        <dbReference type="ARBA" id="ARBA00023002"/>
    </source>
</evidence>
<organism evidence="6 7">
    <name type="scientific">Novosphingobium ovatum</name>
    <dbReference type="NCBI Taxonomy" id="1908523"/>
    <lineage>
        <taxon>Bacteria</taxon>
        <taxon>Pseudomonadati</taxon>
        <taxon>Pseudomonadota</taxon>
        <taxon>Alphaproteobacteria</taxon>
        <taxon>Sphingomonadales</taxon>
        <taxon>Sphingomonadaceae</taxon>
        <taxon>Novosphingobium</taxon>
    </lineage>
</organism>
<comment type="caution">
    <text evidence="6">The sequence shown here is derived from an EMBL/GenBank/DDBJ whole genome shotgun (WGS) entry which is preliminary data.</text>
</comment>
<comment type="similarity">
    <text evidence="1 5">Belongs to the carotenoid oxygenase family.</text>
</comment>
<keyword evidence="4 5" id="KW-0408">Iron</keyword>
<dbReference type="EC" id="1.13.11.-" evidence="5"/>
<dbReference type="PANTHER" id="PTHR10543:SF89">
    <property type="entry name" value="CAROTENOID 9,10(9',10')-CLEAVAGE DIOXYGENASE 1"/>
    <property type="match status" value="1"/>
</dbReference>
<evidence type="ECO:0000256" key="4">
    <source>
        <dbReference type="ARBA" id="ARBA00023004"/>
    </source>
</evidence>
<gene>
    <name evidence="6" type="ORF">GTZ99_04605</name>
</gene>
<dbReference type="InterPro" id="IPR004294">
    <property type="entry name" value="Carotenoid_Oase"/>
</dbReference>
<name>A0ABW9XBC6_9SPHN</name>
<keyword evidence="5" id="KW-0223">Dioxygenase</keyword>
<dbReference type="RefSeq" id="WP_161717134.1">
    <property type="nucleotide sequence ID" value="NZ_JAAAPO010000002.1"/>
</dbReference>
<dbReference type="EMBL" id="JAAAPO010000002">
    <property type="protein sequence ID" value="NBC35834.1"/>
    <property type="molecule type" value="Genomic_DNA"/>
</dbReference>
<dbReference type="PANTHER" id="PTHR10543">
    <property type="entry name" value="BETA-CAROTENE DIOXYGENASE"/>
    <property type="match status" value="1"/>
</dbReference>
<evidence type="ECO:0000256" key="1">
    <source>
        <dbReference type="ARBA" id="ARBA00006787"/>
    </source>
</evidence>
<keyword evidence="2 5" id="KW-0479">Metal-binding</keyword>
<comment type="cofactor">
    <cofactor evidence="5">
        <name>Fe(2+)</name>
        <dbReference type="ChEBI" id="CHEBI:29033"/>
    </cofactor>
    <text evidence="5">Binds 1 Fe(2+) ion per subunit.</text>
</comment>
<keyword evidence="3 5" id="KW-0560">Oxidoreductase</keyword>
<protein>
    <recommendedName>
        <fullName evidence="5">Dioxygenase</fullName>
        <ecNumber evidence="5">1.13.11.-</ecNumber>
    </recommendedName>
</protein>
<dbReference type="Proteomes" id="UP000753724">
    <property type="component" value="Unassembled WGS sequence"/>
</dbReference>
<sequence>MAHYPDTRGFTGILRPVRLECDILDMEVEGEIPASMNGTFHRVHPDAQFPPKFADDQFFNGDGMVSLFRFENGKVHFKQRYAHTDKFKLERAAGKSLFGAYRNPLTDDESVKGQIRSTTNTNVMVHAGKLFAMKEDGPCLVMDPLSLETTGFTHFADTGGETLKNQTFSAHAKIDPVTGNFCNFGYAATGLLTKDCSFFEIDPQGRVLYETFFEVPYYCMMHDFGLTEHYAVFHIVPSTGNWDRLKAGLPHFGFDTTLPVYLGILPRGPGVTAKDMRWFKAPKTIFASHVMNAFEDGTKIHFDTCEAEGNCFPFFPDIHGAPFDPVKGRPFLTRWTVDLASTSEDFSNVQQLSTWIDEFPRLDERYVGQPYTHGYMLVMDLDMPVDFPGARASGFRMNRIGHINHATGAQDSWWAGPHCMIQEPCFVPRSPDSPEGDGWIIAVVDNLVTNYSDLVVLDAQDLEAGPVGRAKLPFRLRSGLHGNWCDATRYASFATA</sequence>
<proteinExistence type="inferred from homology"/>
<reference evidence="7" key="1">
    <citation type="submission" date="2020-01" db="EMBL/GenBank/DDBJ databases">
        <title>Sphingomonas sp. strain CSW-10.</title>
        <authorList>
            <person name="Chen W.-M."/>
        </authorList>
    </citation>
    <scope>NUCLEOTIDE SEQUENCE [LARGE SCALE GENOMIC DNA]</scope>
    <source>
        <strain evidence="7">FSY-8</strain>
    </source>
</reference>
<evidence type="ECO:0000256" key="2">
    <source>
        <dbReference type="ARBA" id="ARBA00022723"/>
    </source>
</evidence>
<evidence type="ECO:0000313" key="7">
    <source>
        <dbReference type="Proteomes" id="UP000753724"/>
    </source>
</evidence>
<evidence type="ECO:0000256" key="5">
    <source>
        <dbReference type="RuleBase" id="RU364048"/>
    </source>
</evidence>
<evidence type="ECO:0000313" key="6">
    <source>
        <dbReference type="EMBL" id="NBC35834.1"/>
    </source>
</evidence>
<accession>A0ABW9XBC6</accession>